<comment type="similarity">
    <text evidence="2 8">Belongs to the glycosyltransferase 92 family.</text>
</comment>
<protein>
    <recommendedName>
        <fullName evidence="8">Glycosyltransferase family 92 protein</fullName>
        <ecNumber evidence="8">2.4.1.-</ecNumber>
    </recommendedName>
</protein>
<dbReference type="PANTHER" id="PTHR21461">
    <property type="entry name" value="GLYCOSYLTRANSFERASE FAMILY 92 PROTEIN"/>
    <property type="match status" value="1"/>
</dbReference>
<evidence type="ECO:0000256" key="6">
    <source>
        <dbReference type="ARBA" id="ARBA00022989"/>
    </source>
</evidence>
<organism evidence="9 10">
    <name type="scientific">Owenia fusiformis</name>
    <name type="common">Polychaete worm</name>
    <dbReference type="NCBI Taxonomy" id="6347"/>
    <lineage>
        <taxon>Eukaryota</taxon>
        <taxon>Metazoa</taxon>
        <taxon>Spiralia</taxon>
        <taxon>Lophotrochozoa</taxon>
        <taxon>Annelida</taxon>
        <taxon>Polychaeta</taxon>
        <taxon>Sedentaria</taxon>
        <taxon>Canalipalpata</taxon>
        <taxon>Sabellida</taxon>
        <taxon>Oweniida</taxon>
        <taxon>Oweniidae</taxon>
        <taxon>Owenia</taxon>
    </lineage>
</organism>
<dbReference type="Pfam" id="PF01697">
    <property type="entry name" value="Glyco_transf_92"/>
    <property type="match status" value="1"/>
</dbReference>
<sequence>MGKCRVYMICTFLAYLLFIVMLHTQLELFDITPNDTLIYGSVHEKQFDTYKQRETYKEDTLDNKVTVTTNVTRYQHTVIQNQPKSEVTEKIIKFNKKINLSSSQYEFPLTEECNKTEDTKNPLYFRELYPMLYLYSAYYDERVKETDGQHYIRLISLVKKHHRINLFCHFELQGQQNLKSKYVWTEVEYYEMCENHGKKFGGYILSCKVPREELGHIPCSVTISSVHPLNPTVPNLTIPIFSLSQENMTHPKKDFGVCIPPLFGDQDVTKIVQFIELTRILGASHFILYIAEIKNELLQILQYYEYIGILTLIQWKMPVQSKMVWYNGQLLAINDCLYRSMRYFKHVIFNDLDEFLVPRGVVNWNSMVKQLQQNYTNRNDIAGFSFKSAFFPINTGLQTKGTFHHIDITQRVITLSSVRRKVMVNPRNIFELGIHHISRPFAMRHHGIAVNEKYAILHHYRKCTSEFDNEMKCKRLVKDSTILKYANELKQNVNAVMNDYRETMKYVSISRNLSTISVIL</sequence>
<evidence type="ECO:0000256" key="5">
    <source>
        <dbReference type="ARBA" id="ARBA00022692"/>
    </source>
</evidence>
<comment type="caution">
    <text evidence="9">The sequence shown here is derived from an EMBL/GenBank/DDBJ whole genome shotgun (WGS) entry which is preliminary data.</text>
</comment>
<dbReference type="InterPro" id="IPR008166">
    <property type="entry name" value="Glyco_transf_92"/>
</dbReference>
<keyword evidence="10" id="KW-1185">Reference proteome</keyword>
<evidence type="ECO:0000256" key="7">
    <source>
        <dbReference type="ARBA" id="ARBA00023136"/>
    </source>
</evidence>
<keyword evidence="7" id="KW-0472">Membrane</keyword>
<evidence type="ECO:0000256" key="2">
    <source>
        <dbReference type="ARBA" id="ARBA00007647"/>
    </source>
</evidence>
<dbReference type="Proteomes" id="UP000749559">
    <property type="component" value="Unassembled WGS sequence"/>
</dbReference>
<dbReference type="PANTHER" id="PTHR21461:SF69">
    <property type="entry name" value="GLYCOSYLTRANSFERASE FAMILY 92 PROTEIN"/>
    <property type="match status" value="1"/>
</dbReference>
<accession>A0A8J1V0H1</accession>
<dbReference type="GO" id="GO:0005737">
    <property type="term" value="C:cytoplasm"/>
    <property type="evidence" value="ECO:0007669"/>
    <property type="project" value="TreeGrafter"/>
</dbReference>
<evidence type="ECO:0000256" key="8">
    <source>
        <dbReference type="RuleBase" id="RU366017"/>
    </source>
</evidence>
<reference evidence="9" key="1">
    <citation type="submission" date="2022-03" db="EMBL/GenBank/DDBJ databases">
        <authorList>
            <person name="Martin C."/>
        </authorList>
    </citation>
    <scope>NUCLEOTIDE SEQUENCE</scope>
</reference>
<gene>
    <name evidence="9" type="ORF">OFUS_LOCUS8599</name>
</gene>
<dbReference type="AlphaFoldDB" id="A0A8J1V0H1"/>
<keyword evidence="3 8" id="KW-0328">Glycosyltransferase</keyword>
<keyword evidence="4 8" id="KW-0808">Transferase</keyword>
<keyword evidence="5" id="KW-0812">Transmembrane</keyword>
<evidence type="ECO:0000313" key="9">
    <source>
        <dbReference type="EMBL" id="CAH1782120.1"/>
    </source>
</evidence>
<dbReference type="EMBL" id="CAIIXF020000004">
    <property type="protein sequence ID" value="CAH1782120.1"/>
    <property type="molecule type" value="Genomic_DNA"/>
</dbReference>
<evidence type="ECO:0000256" key="4">
    <source>
        <dbReference type="ARBA" id="ARBA00022679"/>
    </source>
</evidence>
<dbReference type="OrthoDB" id="2526284at2759"/>
<dbReference type="GO" id="GO:0016757">
    <property type="term" value="F:glycosyltransferase activity"/>
    <property type="evidence" value="ECO:0007669"/>
    <property type="project" value="UniProtKB-UniRule"/>
</dbReference>
<evidence type="ECO:0000313" key="10">
    <source>
        <dbReference type="Proteomes" id="UP000749559"/>
    </source>
</evidence>
<dbReference type="EC" id="2.4.1.-" evidence="8"/>
<name>A0A8J1V0H1_OWEFU</name>
<comment type="subcellular location">
    <subcellularLocation>
        <location evidence="1">Membrane</location>
        <topology evidence="1">Single-pass membrane protein</topology>
    </subcellularLocation>
</comment>
<evidence type="ECO:0000256" key="3">
    <source>
        <dbReference type="ARBA" id="ARBA00022676"/>
    </source>
</evidence>
<evidence type="ECO:0000256" key="1">
    <source>
        <dbReference type="ARBA" id="ARBA00004167"/>
    </source>
</evidence>
<keyword evidence="6" id="KW-1133">Transmembrane helix</keyword>
<dbReference type="GO" id="GO:0016020">
    <property type="term" value="C:membrane"/>
    <property type="evidence" value="ECO:0007669"/>
    <property type="project" value="UniProtKB-SubCell"/>
</dbReference>
<proteinExistence type="inferred from homology"/>